<feature type="domain" description="CBM10" evidence="5">
    <location>
        <begin position="13"/>
        <end position="49"/>
    </location>
</feature>
<evidence type="ECO:0000256" key="4">
    <source>
        <dbReference type="SAM" id="SignalP"/>
    </source>
</evidence>
<dbReference type="CDD" id="cd00161">
    <property type="entry name" value="beta-trefoil_Ricin-like"/>
    <property type="match status" value="1"/>
</dbReference>
<keyword evidence="1 4" id="KW-0732">Signal</keyword>
<gene>
    <name evidence="6" type="ORF">LY90DRAFT_388844</name>
</gene>
<dbReference type="OrthoDB" id="2112891at2759"/>
<dbReference type="InterPro" id="IPR035992">
    <property type="entry name" value="Ricin_B-like_lectins"/>
</dbReference>
<dbReference type="Gene3D" id="2.80.10.50">
    <property type="match status" value="1"/>
</dbReference>
<evidence type="ECO:0000256" key="2">
    <source>
        <dbReference type="ARBA" id="ARBA00022737"/>
    </source>
</evidence>
<keyword evidence="3 6" id="KW-0378">Hydrolase</keyword>
<evidence type="ECO:0000256" key="3">
    <source>
        <dbReference type="ARBA" id="ARBA00022801"/>
    </source>
</evidence>
<dbReference type="InterPro" id="IPR002883">
    <property type="entry name" value="CBM10/Dockerin_dom"/>
</dbReference>
<dbReference type="InterPro" id="IPR029058">
    <property type="entry name" value="AB_hydrolase_fold"/>
</dbReference>
<evidence type="ECO:0000313" key="6">
    <source>
        <dbReference type="EMBL" id="ORY25886.1"/>
    </source>
</evidence>
<keyword evidence="7" id="KW-1185">Reference proteome</keyword>
<keyword evidence="2" id="KW-0677">Repeat</keyword>
<name>A0A1Y2ATR7_9FUNG</name>
<dbReference type="Pfam" id="PF14200">
    <property type="entry name" value="RicinB_lectin_2"/>
    <property type="match status" value="1"/>
</dbReference>
<dbReference type="SUPFAM" id="SSF64571">
    <property type="entry name" value="Cellulose docking domain, dockering"/>
    <property type="match status" value="2"/>
</dbReference>
<dbReference type="Proteomes" id="UP000193920">
    <property type="component" value="Unassembled WGS sequence"/>
</dbReference>
<proteinExistence type="predicted"/>
<feature type="chain" id="PRO_5013050579" evidence="4">
    <location>
        <begin position="21"/>
        <end position="545"/>
    </location>
</feature>
<dbReference type="Pfam" id="PF00756">
    <property type="entry name" value="Esterase"/>
    <property type="match status" value="1"/>
</dbReference>
<dbReference type="InterPro" id="IPR050583">
    <property type="entry name" value="Mycobacterial_A85_antigen"/>
</dbReference>
<dbReference type="InterPro" id="IPR000801">
    <property type="entry name" value="Esterase-like"/>
</dbReference>
<dbReference type="InterPro" id="IPR009034">
    <property type="entry name" value="Dockerin_dom_fun_sf"/>
</dbReference>
<dbReference type="SMART" id="SM00458">
    <property type="entry name" value="RICIN"/>
    <property type="match status" value="1"/>
</dbReference>
<dbReference type="PANTHER" id="PTHR48098:SF1">
    <property type="entry name" value="DIACYLGLYCEROL ACYLTRANSFERASE_MYCOLYLTRANSFERASE AG85A"/>
    <property type="match status" value="1"/>
</dbReference>
<reference evidence="6 7" key="1">
    <citation type="submission" date="2016-08" db="EMBL/GenBank/DDBJ databases">
        <title>A Parts List for Fungal Cellulosomes Revealed by Comparative Genomics.</title>
        <authorList>
            <consortium name="DOE Joint Genome Institute"/>
            <person name="Haitjema C.H."/>
            <person name="Gilmore S.P."/>
            <person name="Henske J.K."/>
            <person name="Solomon K.V."/>
            <person name="De Groot R."/>
            <person name="Kuo A."/>
            <person name="Mondo S.J."/>
            <person name="Salamov A.A."/>
            <person name="Labutti K."/>
            <person name="Zhao Z."/>
            <person name="Chiniquy J."/>
            <person name="Barry K."/>
            <person name="Brewer H.M."/>
            <person name="Purvine S.O."/>
            <person name="Wright A.T."/>
            <person name="Boxma B."/>
            <person name="Van Alen T."/>
            <person name="Hackstein J.H."/>
            <person name="Baker S.E."/>
            <person name="Grigoriev I.V."/>
            <person name="O'Malley M.A."/>
        </authorList>
    </citation>
    <scope>NUCLEOTIDE SEQUENCE [LARGE SCALE GENOMIC DNA]</scope>
    <source>
        <strain evidence="6 7">G1</strain>
    </source>
</reference>
<feature type="signal peptide" evidence="4">
    <location>
        <begin position="1"/>
        <end position="20"/>
    </location>
</feature>
<evidence type="ECO:0000259" key="5">
    <source>
        <dbReference type="PROSITE" id="PS51763"/>
    </source>
</evidence>
<dbReference type="AlphaFoldDB" id="A0A1Y2ATR7"/>
<sequence>MKYLSSLFLLLGMSSSFVHAYDECQGCAVVYVEDGVKWGVENNDWCLTPSKCNSDELNQCFSFPDYMCCQGCNVIEEDASGKWGVENNQWCGIKDSCFGNNASNEDDNSNTSSGSLKNGWYTIKNPASNKYLQVSNGRAGDSANVVIGSDAQKWKLENVSGGYVTLVSMYGNYMLDVAGGENKNGSNVQIYTSHGGDAQQFVILKTSQNNVYAIGSKVSEGTRVLDIESEGKSEGSNVLQWTNSEKGNQVWIFESVSAPNEEEINPPRPASNFKYEANMSFREAPGNYQNPCPQAGRIVKESYNGINGGNSLNVYLPYGYDKNKQYNIFYLMHGGGENENTIFSNDVKLQNIIDHQIMNGELEPLIIVTPTFNKCEARTFYKELRESVIPFIEGKYSTYAKSTSPNDIKASRMHRAFGGFSMGSASTWAVLVNCLDIVAYYMPLSGDNWEANGGYGKAKSVADAVNRAGLKSNEFFIFCATGSEDIAYPNMNPQMDEMKKMQPFIYTSDFSKGNFYYLVAPGKTHWWGFVKHYIYDALPSFFHEG</sequence>
<dbReference type="Gene3D" id="3.90.1220.10">
    <property type="entry name" value="Cellulose docking domain, dockering"/>
    <property type="match status" value="2"/>
</dbReference>
<dbReference type="PANTHER" id="PTHR48098">
    <property type="entry name" value="ENTEROCHELIN ESTERASE-RELATED"/>
    <property type="match status" value="1"/>
</dbReference>
<organism evidence="6 7">
    <name type="scientific">Neocallimastix californiae</name>
    <dbReference type="NCBI Taxonomy" id="1754190"/>
    <lineage>
        <taxon>Eukaryota</taxon>
        <taxon>Fungi</taxon>
        <taxon>Fungi incertae sedis</taxon>
        <taxon>Chytridiomycota</taxon>
        <taxon>Chytridiomycota incertae sedis</taxon>
        <taxon>Neocallimastigomycetes</taxon>
        <taxon>Neocallimastigales</taxon>
        <taxon>Neocallimastigaceae</taxon>
        <taxon>Neocallimastix</taxon>
    </lineage>
</organism>
<comment type="caution">
    <text evidence="6">The sequence shown here is derived from an EMBL/GenBank/DDBJ whole genome shotgun (WGS) entry which is preliminary data.</text>
</comment>
<feature type="domain" description="CBM10" evidence="5">
    <location>
        <begin position="51"/>
        <end position="94"/>
    </location>
</feature>
<evidence type="ECO:0000313" key="7">
    <source>
        <dbReference type="Proteomes" id="UP000193920"/>
    </source>
</evidence>
<dbReference type="InterPro" id="IPR000772">
    <property type="entry name" value="Ricin_B_lectin"/>
</dbReference>
<dbReference type="PROSITE" id="PS51763">
    <property type="entry name" value="CBM10"/>
    <property type="match status" value="2"/>
</dbReference>
<dbReference type="GO" id="GO:0016787">
    <property type="term" value="F:hydrolase activity"/>
    <property type="evidence" value="ECO:0007669"/>
    <property type="project" value="UniProtKB-KW"/>
</dbReference>
<dbReference type="PROSITE" id="PS50231">
    <property type="entry name" value="RICIN_B_LECTIN"/>
    <property type="match status" value="1"/>
</dbReference>
<dbReference type="SUPFAM" id="SSF50370">
    <property type="entry name" value="Ricin B-like lectins"/>
    <property type="match status" value="1"/>
</dbReference>
<dbReference type="Pfam" id="PF02013">
    <property type="entry name" value="CBM_10"/>
    <property type="match status" value="2"/>
</dbReference>
<protein>
    <submittedName>
        <fullName evidence="6">Alpha/beta-hydrolase</fullName>
    </submittedName>
</protein>
<dbReference type="SUPFAM" id="SSF53474">
    <property type="entry name" value="alpha/beta-Hydrolases"/>
    <property type="match status" value="1"/>
</dbReference>
<dbReference type="Gene3D" id="3.40.50.1820">
    <property type="entry name" value="alpha/beta hydrolase"/>
    <property type="match status" value="1"/>
</dbReference>
<dbReference type="STRING" id="1754190.A0A1Y2ATR7"/>
<accession>A0A1Y2ATR7</accession>
<dbReference type="GO" id="GO:0016747">
    <property type="term" value="F:acyltransferase activity, transferring groups other than amino-acyl groups"/>
    <property type="evidence" value="ECO:0007669"/>
    <property type="project" value="TreeGrafter"/>
</dbReference>
<evidence type="ECO:0000256" key="1">
    <source>
        <dbReference type="ARBA" id="ARBA00022729"/>
    </source>
</evidence>
<dbReference type="EMBL" id="MCOG01000207">
    <property type="protein sequence ID" value="ORY25886.1"/>
    <property type="molecule type" value="Genomic_DNA"/>
</dbReference>